<dbReference type="Gene3D" id="1.10.238.10">
    <property type="entry name" value="EF-hand"/>
    <property type="match status" value="1"/>
</dbReference>
<name>A0A565BE81_9BRAS</name>
<keyword evidence="9" id="KW-0521">NADP</keyword>
<evidence type="ECO:0000256" key="12">
    <source>
        <dbReference type="SAM" id="MobiDB-lite"/>
    </source>
</evidence>
<feature type="region of interest" description="Disordered" evidence="12">
    <location>
        <begin position="61"/>
        <end position="109"/>
    </location>
</feature>
<evidence type="ECO:0000259" key="14">
    <source>
        <dbReference type="PROSITE" id="PS50222"/>
    </source>
</evidence>
<evidence type="ECO:0008006" key="18">
    <source>
        <dbReference type="Google" id="ProtNLM"/>
    </source>
</evidence>
<dbReference type="SUPFAM" id="SSF52343">
    <property type="entry name" value="Ferredoxin reductase-like, C-terminal NADP-linked domain"/>
    <property type="match status" value="1"/>
</dbReference>
<dbReference type="GO" id="GO:0016174">
    <property type="term" value="F:NAD(P)H oxidase H2O2-forming activity"/>
    <property type="evidence" value="ECO:0007669"/>
    <property type="project" value="TreeGrafter"/>
</dbReference>
<feature type="domain" description="FAD-binding FR-type" evidence="15">
    <location>
        <begin position="546"/>
        <end position="666"/>
    </location>
</feature>
<accession>A0A565BE81</accession>
<dbReference type="InterPro" id="IPR002048">
    <property type="entry name" value="EF_hand_dom"/>
</dbReference>
<evidence type="ECO:0000313" key="16">
    <source>
        <dbReference type="EMBL" id="VVA99674.1"/>
    </source>
</evidence>
<keyword evidence="7" id="KW-0274">FAD</keyword>
<evidence type="ECO:0000256" key="5">
    <source>
        <dbReference type="ARBA" id="ARBA00022723"/>
    </source>
</evidence>
<comment type="similarity">
    <text evidence="1">Belongs to the RBOH (TC 5.B.1.3) family.</text>
</comment>
<dbReference type="PANTHER" id="PTHR11972:SF150">
    <property type="entry name" value="RESPIRATORY BURST OXIDASE HOMOLOG PROTEIN I-RELATED"/>
    <property type="match status" value="1"/>
</dbReference>
<evidence type="ECO:0000256" key="4">
    <source>
        <dbReference type="ARBA" id="ARBA00022630"/>
    </source>
</evidence>
<comment type="subunit">
    <text evidence="2">Monomer and homodimer.</text>
</comment>
<feature type="compositionally biased region" description="Low complexity" evidence="12">
    <location>
        <begin position="75"/>
        <end position="95"/>
    </location>
</feature>
<keyword evidence="4" id="KW-0285">Flavoprotein</keyword>
<dbReference type="Pfam" id="PF08022">
    <property type="entry name" value="FAD_binding_8"/>
    <property type="match status" value="1"/>
</dbReference>
<evidence type="ECO:0000313" key="17">
    <source>
        <dbReference type="Proteomes" id="UP000489600"/>
    </source>
</evidence>
<dbReference type="InterPro" id="IPR000778">
    <property type="entry name" value="Cyt_b245_heavy_chain"/>
</dbReference>
<comment type="caution">
    <text evidence="16">The sequence shown here is derived from an EMBL/GenBank/DDBJ whole genome shotgun (WGS) entry which is preliminary data.</text>
</comment>
<dbReference type="PANTHER" id="PTHR11972">
    <property type="entry name" value="NADPH OXIDASE"/>
    <property type="match status" value="1"/>
</dbReference>
<feature type="transmembrane region" description="Helical" evidence="13">
    <location>
        <begin position="524"/>
        <end position="544"/>
    </location>
</feature>
<keyword evidence="13" id="KW-0472">Membrane</keyword>
<dbReference type="FunFam" id="3.40.50.80:FF:000007">
    <property type="entry name" value="Respiratory burst oxidase protein A"/>
    <property type="match status" value="1"/>
</dbReference>
<protein>
    <recommendedName>
        <fullName evidence="18">FAD-binding FR-type domain-containing protein</fullName>
    </recommendedName>
</protein>
<dbReference type="Proteomes" id="UP000489600">
    <property type="component" value="Unassembled WGS sequence"/>
</dbReference>
<evidence type="ECO:0000256" key="10">
    <source>
        <dbReference type="ARBA" id="ARBA00023002"/>
    </source>
</evidence>
<dbReference type="Pfam" id="PF08030">
    <property type="entry name" value="NAD_binding_6"/>
    <property type="match status" value="1"/>
</dbReference>
<evidence type="ECO:0000259" key="15">
    <source>
        <dbReference type="PROSITE" id="PS51384"/>
    </source>
</evidence>
<dbReference type="PRINTS" id="PR00466">
    <property type="entry name" value="GP91PHOX"/>
</dbReference>
<dbReference type="InterPro" id="IPR017938">
    <property type="entry name" value="Riboflavin_synthase-like_b-brl"/>
</dbReference>
<dbReference type="SUPFAM" id="SSF47473">
    <property type="entry name" value="EF-hand"/>
    <property type="match status" value="1"/>
</dbReference>
<dbReference type="InterPro" id="IPR011992">
    <property type="entry name" value="EF-hand-dom_pair"/>
</dbReference>
<gene>
    <name evidence="16" type="ORF">ANE_LOCUS10119</name>
</gene>
<evidence type="ECO:0000256" key="8">
    <source>
        <dbReference type="ARBA" id="ARBA00022837"/>
    </source>
</evidence>
<dbReference type="InterPro" id="IPR017927">
    <property type="entry name" value="FAD-bd_FR_type"/>
</dbReference>
<dbReference type="FunFam" id="2.40.30.10:FF:000120">
    <property type="entry name" value="Respiratory burst oxidase homolog protein C"/>
    <property type="match status" value="1"/>
</dbReference>
<dbReference type="Gene3D" id="3.40.50.80">
    <property type="entry name" value="Nucleotide-binding domain of ferredoxin-NADP reductase (FNR) module"/>
    <property type="match status" value="1"/>
</dbReference>
<dbReference type="InterPro" id="IPR013623">
    <property type="entry name" value="NADPH_Ox"/>
</dbReference>
<dbReference type="InterPro" id="IPR039261">
    <property type="entry name" value="FNR_nucleotide-bd"/>
</dbReference>
<dbReference type="InterPro" id="IPR050369">
    <property type="entry name" value="RBOH/FRE"/>
</dbReference>
<dbReference type="GO" id="GO:0004601">
    <property type="term" value="F:peroxidase activity"/>
    <property type="evidence" value="ECO:0007669"/>
    <property type="project" value="UniProtKB-KW"/>
</dbReference>
<feature type="region of interest" description="Disordered" evidence="12">
    <location>
        <begin position="121"/>
        <end position="144"/>
    </location>
</feature>
<dbReference type="OrthoDB" id="167398at2759"/>
<feature type="transmembrane region" description="Helical" evidence="13">
    <location>
        <begin position="368"/>
        <end position="387"/>
    </location>
</feature>
<evidence type="ECO:0000256" key="9">
    <source>
        <dbReference type="ARBA" id="ARBA00022857"/>
    </source>
</evidence>
<keyword evidence="13" id="KW-1133">Transmembrane helix</keyword>
<proteinExistence type="inferred from homology"/>
<dbReference type="SUPFAM" id="SSF63380">
    <property type="entry name" value="Riboflavin synthase domain-like"/>
    <property type="match status" value="1"/>
</dbReference>
<dbReference type="Pfam" id="PF08414">
    <property type="entry name" value="NADPH_Ox"/>
    <property type="match status" value="1"/>
</dbReference>
<keyword evidence="5" id="KW-0479">Metal-binding</keyword>
<keyword evidence="8" id="KW-0106">Calcium</keyword>
<keyword evidence="3" id="KW-0575">Peroxidase</keyword>
<dbReference type="InterPro" id="IPR013112">
    <property type="entry name" value="FAD-bd_8"/>
</dbReference>
<dbReference type="CDD" id="cd06186">
    <property type="entry name" value="NOX_Duox_like_FAD_NADP"/>
    <property type="match status" value="1"/>
</dbReference>
<dbReference type="GO" id="GO:0005886">
    <property type="term" value="C:plasma membrane"/>
    <property type="evidence" value="ECO:0007669"/>
    <property type="project" value="TreeGrafter"/>
</dbReference>
<organism evidence="16 17">
    <name type="scientific">Arabis nemorensis</name>
    <dbReference type="NCBI Taxonomy" id="586526"/>
    <lineage>
        <taxon>Eukaryota</taxon>
        <taxon>Viridiplantae</taxon>
        <taxon>Streptophyta</taxon>
        <taxon>Embryophyta</taxon>
        <taxon>Tracheophyta</taxon>
        <taxon>Spermatophyta</taxon>
        <taxon>Magnoliopsida</taxon>
        <taxon>eudicotyledons</taxon>
        <taxon>Gunneridae</taxon>
        <taxon>Pentapetalae</taxon>
        <taxon>rosids</taxon>
        <taxon>malvids</taxon>
        <taxon>Brassicales</taxon>
        <taxon>Brassicaceae</taxon>
        <taxon>Arabideae</taxon>
        <taxon>Arabis</taxon>
    </lineage>
</organism>
<feature type="region of interest" description="Disordered" evidence="12">
    <location>
        <begin position="1"/>
        <end position="42"/>
    </location>
</feature>
<sequence length="878" mass="99773">MSMSFPCGTHDDRWGSDLTSAGEFTQSFPSLPVPHSPNSGEEHLEVTIEYPSGVLLNIDSVTGTDVSGTDPEITSSSASGSRSRSRSLGWSASSSRRIHESQVVENAKQFSRDLKRKLQRISRRDGGYSSRSAPETVVPHGGEITDPATLCRSLTQRFTRSHDRNRLSTQRAIHGLRFISSKENGIAGWREVQSKFANLSKDGMGNGNSKEFAEELFDALCRRRRIMVDKITVQELYEFWYQITDESFDARLQIFFNMVNKNGDGKITENEVKEIIILSASANNLSRLRERAEEYAALIMEELAPDGHHSQYIELKELEMLLLQKDISHSYSQPFSQTSRALSQNLKDTRWGMRKNLLYSLQDNWKRIWILTLWLMIMAGLFMWKFVQYKRKDAFHVMGYCLVVAKGAAETLKFNMALILLPVCRNTITYLRSTALSYSVPFDDSINFHKTVSIAIIIGGVVHASSHLACDFPRIITSTEADYKRYLVHYFGVTRPTYFDLVKDPVGITGFIMVIFMKWYRKNIWMYLAVPVLLYSGERILRFFRSRLYSVEIGKVVIYPGNVVVLHMSKPASFDYKSGQYVFVQCPAVSKFEWHPFSITSSPRDDYLSIHIRQRGDWTEGIKKVFSGVCEAPDPGKSGLLRADGPNRTSLPELLIDGPYGAPAQDHQKYDVLLLVGLGIGATPFISILRDLLNNIVKQQEQAECSSGSCSNSNISSDHSFSCLNSDARNRIPENQRRTLNTKNAYFYWVTREQGSFDWFREIMNEIADSDRKGVIEMHNYLTSVYEEGDARSTLLTMIQTLNHAKNGVDIFSGTKVRTHFGRPKWKKVLSKISTKHKNARIGVFYCGGTSLGKELSTLCHEFNQTGCSRFEFHKELF</sequence>
<keyword evidence="17" id="KW-1185">Reference proteome</keyword>
<dbReference type="EMBL" id="CABITT030000003">
    <property type="protein sequence ID" value="VVA99674.1"/>
    <property type="molecule type" value="Genomic_DNA"/>
</dbReference>
<dbReference type="InterPro" id="IPR013121">
    <property type="entry name" value="Fe_red_NAD-bd_6"/>
</dbReference>
<dbReference type="PROSITE" id="PS50222">
    <property type="entry name" value="EF_HAND_2"/>
    <property type="match status" value="1"/>
</dbReference>
<dbReference type="Gene3D" id="2.40.30.10">
    <property type="entry name" value="Translation factors"/>
    <property type="match status" value="1"/>
</dbReference>
<evidence type="ECO:0000256" key="13">
    <source>
        <dbReference type="SAM" id="Phobius"/>
    </source>
</evidence>
<dbReference type="AlphaFoldDB" id="A0A565BE81"/>
<dbReference type="GO" id="GO:0005509">
    <property type="term" value="F:calcium ion binding"/>
    <property type="evidence" value="ECO:0007669"/>
    <property type="project" value="InterPro"/>
</dbReference>
<comment type="function">
    <text evidence="11">Calcium-dependent NADPH oxidase that generates superoxide.</text>
</comment>
<keyword evidence="6" id="KW-0677">Repeat</keyword>
<feature type="compositionally biased region" description="Polar residues" evidence="12">
    <location>
        <begin position="17"/>
        <end position="29"/>
    </location>
</feature>
<evidence type="ECO:0000256" key="6">
    <source>
        <dbReference type="ARBA" id="ARBA00022737"/>
    </source>
</evidence>
<evidence type="ECO:0000256" key="7">
    <source>
        <dbReference type="ARBA" id="ARBA00022827"/>
    </source>
</evidence>
<dbReference type="PROSITE" id="PS51384">
    <property type="entry name" value="FAD_FR"/>
    <property type="match status" value="1"/>
</dbReference>
<evidence type="ECO:0000256" key="3">
    <source>
        <dbReference type="ARBA" id="ARBA00022559"/>
    </source>
</evidence>
<evidence type="ECO:0000256" key="1">
    <source>
        <dbReference type="ARBA" id="ARBA00007975"/>
    </source>
</evidence>
<keyword evidence="13" id="KW-0812">Transmembrane</keyword>
<reference evidence="16" key="1">
    <citation type="submission" date="2019-07" db="EMBL/GenBank/DDBJ databases">
        <authorList>
            <person name="Dittberner H."/>
        </authorList>
    </citation>
    <scope>NUCLEOTIDE SEQUENCE [LARGE SCALE GENOMIC DNA]</scope>
</reference>
<keyword evidence="10" id="KW-0560">Oxidoreductase</keyword>
<feature type="domain" description="EF-hand" evidence="14">
    <location>
        <begin position="247"/>
        <end position="282"/>
    </location>
</feature>
<evidence type="ECO:0000256" key="11">
    <source>
        <dbReference type="ARBA" id="ARBA00055023"/>
    </source>
</evidence>
<evidence type="ECO:0000256" key="2">
    <source>
        <dbReference type="ARBA" id="ARBA00011407"/>
    </source>
</evidence>